<accession>A0A915PIU8</accession>
<evidence type="ECO:0000313" key="2">
    <source>
        <dbReference type="WBParaSite" id="sdigi.contig11.g1228.t1"/>
    </source>
</evidence>
<evidence type="ECO:0000313" key="1">
    <source>
        <dbReference type="Proteomes" id="UP000887581"/>
    </source>
</evidence>
<dbReference type="Proteomes" id="UP000887581">
    <property type="component" value="Unplaced"/>
</dbReference>
<name>A0A915PIU8_9BILA</name>
<dbReference type="AlphaFoldDB" id="A0A915PIU8"/>
<proteinExistence type="predicted"/>
<organism evidence="1 2">
    <name type="scientific">Setaria digitata</name>
    <dbReference type="NCBI Taxonomy" id="48799"/>
    <lineage>
        <taxon>Eukaryota</taxon>
        <taxon>Metazoa</taxon>
        <taxon>Ecdysozoa</taxon>
        <taxon>Nematoda</taxon>
        <taxon>Chromadorea</taxon>
        <taxon>Rhabditida</taxon>
        <taxon>Spirurina</taxon>
        <taxon>Spiruromorpha</taxon>
        <taxon>Filarioidea</taxon>
        <taxon>Setariidae</taxon>
        <taxon>Setaria</taxon>
    </lineage>
</organism>
<reference evidence="2" key="1">
    <citation type="submission" date="2022-11" db="UniProtKB">
        <authorList>
            <consortium name="WormBaseParasite"/>
        </authorList>
    </citation>
    <scope>IDENTIFICATION</scope>
</reference>
<keyword evidence="1" id="KW-1185">Reference proteome</keyword>
<sequence>MFEDFVALFCLTQILREDALGPQSLSFEFLRTGVLRYVLESVADVNLSGSEADDIRLLEHCNVVLTFFIRLGLTDPGWNGLNDVNVLKILAGIPLLANPPKDVFLTSNLNLRTRTVPSLYMNYVANIVYLCIALCSNSHWKRISAQILELLSCNTEILNYLTRTNNQNSFLVKCSLLITHIYECDIPSRPFIENSSCLNALRKLSTKQLLSSTPLKSAFNSPRHLFSNSVSIIS</sequence>
<protein>
    <submittedName>
        <fullName evidence="2">Uncharacterized protein</fullName>
    </submittedName>
</protein>
<dbReference type="WBParaSite" id="sdigi.contig11.g1228.t1">
    <property type="protein sequence ID" value="sdigi.contig11.g1228.t1"/>
    <property type="gene ID" value="sdigi.contig11.g1228"/>
</dbReference>